<dbReference type="AlphaFoldDB" id="A0A6J4KZD7"/>
<evidence type="ECO:0000313" key="1">
    <source>
        <dbReference type="EMBL" id="CAA9319816.1"/>
    </source>
</evidence>
<organism evidence="1">
    <name type="scientific">uncultured Microcoleus sp</name>
    <dbReference type="NCBI Taxonomy" id="259945"/>
    <lineage>
        <taxon>Bacteria</taxon>
        <taxon>Bacillati</taxon>
        <taxon>Cyanobacteriota</taxon>
        <taxon>Cyanophyceae</taxon>
        <taxon>Oscillatoriophycideae</taxon>
        <taxon>Oscillatoriales</taxon>
        <taxon>Microcoleaceae</taxon>
        <taxon>Microcoleus</taxon>
        <taxon>environmental samples</taxon>
    </lineage>
</organism>
<gene>
    <name evidence="1" type="ORF">AVDCRST_MAG84-1276</name>
</gene>
<protein>
    <submittedName>
        <fullName evidence="1">Mobile element protein</fullName>
    </submittedName>
</protein>
<sequence>MTPEGADQLQPLLVANTLLANKGYDPDQGVIYPLNAEGKSAVISPRHHRKTLRTYDTKLYKARHLIENFFAKLKQYRAIAMRYDPRAVNFPACDSSRCCGHLVELMTRPKLT</sequence>
<name>A0A6J4KZD7_9CYAN</name>
<accession>A0A6J4KZD7</accession>
<reference evidence="1" key="1">
    <citation type="submission" date="2020-02" db="EMBL/GenBank/DDBJ databases">
        <authorList>
            <person name="Meier V. D."/>
        </authorList>
    </citation>
    <scope>NUCLEOTIDE SEQUENCE</scope>
    <source>
        <strain evidence="1">AVDCRST_MAG84</strain>
    </source>
</reference>
<dbReference type="EMBL" id="CADCTZ010000199">
    <property type="protein sequence ID" value="CAA9319816.1"/>
    <property type="molecule type" value="Genomic_DNA"/>
</dbReference>
<proteinExistence type="predicted"/>